<dbReference type="Pfam" id="PF03992">
    <property type="entry name" value="ABM"/>
    <property type="match status" value="1"/>
</dbReference>
<dbReference type="PANTHER" id="PTHR40624:SF1">
    <property type="entry name" value="BIOSYNTHESIS MONOOXYGENASE, PUTATIVE (AFU_ORTHOLOGUE AFUA_1G12025)-RELATED"/>
    <property type="match status" value="1"/>
</dbReference>
<name>A0ABR4PW41_9HELO</name>
<dbReference type="PROSITE" id="PS51725">
    <property type="entry name" value="ABM"/>
    <property type="match status" value="1"/>
</dbReference>
<sequence length="110" mass="12166">MASPTELIAIIVPKPGKADRVIELLLEVSKYVVDNEPDTLKYHIHLESNKKTGVEEVIILETYKDKKALAAHGESAAFKNLEKKLTEEDLVAAPLQLKFIKPVGGFASRL</sequence>
<gene>
    <name evidence="2" type="ORF">PVAG01_00595</name>
</gene>
<organism evidence="2 3">
    <name type="scientific">Phlyctema vagabunda</name>
    <dbReference type="NCBI Taxonomy" id="108571"/>
    <lineage>
        <taxon>Eukaryota</taxon>
        <taxon>Fungi</taxon>
        <taxon>Dikarya</taxon>
        <taxon>Ascomycota</taxon>
        <taxon>Pezizomycotina</taxon>
        <taxon>Leotiomycetes</taxon>
        <taxon>Helotiales</taxon>
        <taxon>Dermateaceae</taxon>
        <taxon>Phlyctema</taxon>
    </lineage>
</organism>
<proteinExistence type="predicted"/>
<dbReference type="InterPro" id="IPR007138">
    <property type="entry name" value="ABM_dom"/>
</dbReference>
<dbReference type="SUPFAM" id="SSF54909">
    <property type="entry name" value="Dimeric alpha+beta barrel"/>
    <property type="match status" value="1"/>
</dbReference>
<evidence type="ECO:0000259" key="1">
    <source>
        <dbReference type="PROSITE" id="PS51725"/>
    </source>
</evidence>
<dbReference type="EMBL" id="JBFCZG010000001">
    <property type="protein sequence ID" value="KAL3427086.1"/>
    <property type="molecule type" value="Genomic_DNA"/>
</dbReference>
<reference evidence="2 3" key="1">
    <citation type="submission" date="2024-06" db="EMBL/GenBank/DDBJ databases">
        <title>Complete genome of Phlyctema vagabunda strain 19-DSS-EL-015.</title>
        <authorList>
            <person name="Fiorenzani C."/>
        </authorList>
    </citation>
    <scope>NUCLEOTIDE SEQUENCE [LARGE SCALE GENOMIC DNA]</scope>
    <source>
        <strain evidence="2 3">19-DSS-EL-015</strain>
    </source>
</reference>
<evidence type="ECO:0000313" key="2">
    <source>
        <dbReference type="EMBL" id="KAL3427086.1"/>
    </source>
</evidence>
<evidence type="ECO:0000313" key="3">
    <source>
        <dbReference type="Proteomes" id="UP001629113"/>
    </source>
</evidence>
<dbReference type="InterPro" id="IPR011008">
    <property type="entry name" value="Dimeric_a/b-barrel"/>
</dbReference>
<keyword evidence="3" id="KW-1185">Reference proteome</keyword>
<protein>
    <recommendedName>
        <fullName evidence="1">ABM domain-containing protein</fullName>
    </recommendedName>
</protein>
<dbReference type="Gene3D" id="3.30.70.100">
    <property type="match status" value="1"/>
</dbReference>
<feature type="domain" description="ABM" evidence="1">
    <location>
        <begin position="5"/>
        <end position="99"/>
    </location>
</feature>
<comment type="caution">
    <text evidence="2">The sequence shown here is derived from an EMBL/GenBank/DDBJ whole genome shotgun (WGS) entry which is preliminary data.</text>
</comment>
<accession>A0ABR4PW41</accession>
<dbReference type="Proteomes" id="UP001629113">
    <property type="component" value="Unassembled WGS sequence"/>
</dbReference>
<dbReference type="PANTHER" id="PTHR40624">
    <property type="entry name" value="BIOSYNTHESIS MONOOXYGENASE, PUTATIVE (AFU_ORTHOLOGUE AFUA_1G12025)-RELATED"/>
    <property type="match status" value="1"/>
</dbReference>